<feature type="region of interest" description="Disordered" evidence="3">
    <location>
        <begin position="1"/>
        <end position="71"/>
    </location>
</feature>
<feature type="compositionally biased region" description="Basic and acidic residues" evidence="3">
    <location>
        <begin position="1"/>
        <end position="10"/>
    </location>
</feature>
<dbReference type="PANTHER" id="PTHR23236">
    <property type="entry name" value="EUKARYOTIC TRANSLATION INITIATION FACTOR 4B/4H"/>
    <property type="match status" value="1"/>
</dbReference>
<feature type="domain" description="RRM" evidence="4">
    <location>
        <begin position="77"/>
        <end position="150"/>
    </location>
</feature>
<feature type="compositionally biased region" description="Low complexity" evidence="3">
    <location>
        <begin position="42"/>
        <end position="58"/>
    </location>
</feature>
<evidence type="ECO:0000313" key="5">
    <source>
        <dbReference type="EMBL" id="KCV68904.1"/>
    </source>
</evidence>
<dbReference type="PROSITE" id="PS50102">
    <property type="entry name" value="RRM"/>
    <property type="match status" value="1"/>
</dbReference>
<accession>A0A058Z3P1</accession>
<dbReference type="GO" id="GO:0019843">
    <property type="term" value="F:rRNA binding"/>
    <property type="evidence" value="ECO:0007669"/>
    <property type="project" value="TreeGrafter"/>
</dbReference>
<feature type="compositionally biased region" description="Basic and acidic residues" evidence="3">
    <location>
        <begin position="60"/>
        <end position="69"/>
    </location>
</feature>
<dbReference type="OrthoDB" id="167718at2759"/>
<reference evidence="5" key="1">
    <citation type="submission" date="2013-04" db="EMBL/GenBank/DDBJ databases">
        <title>The Genome Sequence of Fonticula alba ATCC 38817.</title>
        <authorList>
            <consortium name="The Broad Institute Genomics Platform"/>
            <person name="Russ C."/>
            <person name="Cuomo C."/>
            <person name="Burger G."/>
            <person name="Gray M.W."/>
            <person name="Holland P.W.H."/>
            <person name="King N."/>
            <person name="Lang F.B.F."/>
            <person name="Roger A.J."/>
            <person name="Ruiz-Trillo I."/>
            <person name="Brown M."/>
            <person name="Walker B."/>
            <person name="Young S."/>
            <person name="Zeng Q."/>
            <person name="Gargeya S."/>
            <person name="Fitzgerald M."/>
            <person name="Haas B."/>
            <person name="Abouelleil A."/>
            <person name="Allen A.W."/>
            <person name="Alvarado L."/>
            <person name="Arachchi H.M."/>
            <person name="Berlin A.M."/>
            <person name="Chapman S.B."/>
            <person name="Gainer-Dewar J."/>
            <person name="Goldberg J."/>
            <person name="Griggs A."/>
            <person name="Gujja S."/>
            <person name="Hansen M."/>
            <person name="Howarth C."/>
            <person name="Imamovic A."/>
            <person name="Ireland A."/>
            <person name="Larimer J."/>
            <person name="McCowan C."/>
            <person name="Murphy C."/>
            <person name="Pearson M."/>
            <person name="Poon T.W."/>
            <person name="Priest M."/>
            <person name="Roberts A."/>
            <person name="Saif S."/>
            <person name="Shea T."/>
            <person name="Sisk P."/>
            <person name="Sykes S."/>
            <person name="Wortman J."/>
            <person name="Nusbaum C."/>
            <person name="Birren B."/>
        </authorList>
    </citation>
    <scope>NUCLEOTIDE SEQUENCE [LARGE SCALE GENOMIC DNA]</scope>
    <source>
        <strain evidence="5">ATCC 38817</strain>
    </source>
</reference>
<dbReference type="AlphaFoldDB" id="A0A058Z3P1"/>
<evidence type="ECO:0000256" key="3">
    <source>
        <dbReference type="SAM" id="MobiDB-lite"/>
    </source>
</evidence>
<organism evidence="5">
    <name type="scientific">Fonticula alba</name>
    <name type="common">Slime mold</name>
    <dbReference type="NCBI Taxonomy" id="691883"/>
    <lineage>
        <taxon>Eukaryota</taxon>
        <taxon>Rotosphaerida</taxon>
        <taxon>Fonticulaceae</taxon>
        <taxon>Fonticula</taxon>
    </lineage>
</organism>
<dbReference type="GeneID" id="20529048"/>
<protein>
    <recommendedName>
        <fullName evidence="4">RRM domain-containing protein</fullName>
    </recommendedName>
</protein>
<dbReference type="GO" id="GO:0042274">
    <property type="term" value="P:ribosomal small subunit biogenesis"/>
    <property type="evidence" value="ECO:0007669"/>
    <property type="project" value="TreeGrafter"/>
</dbReference>
<sequence length="203" mass="22359">MTEKRKRSEESDTSAPSDPVDKLLAGLPEVKRTRGGRRKAQAAPPVEEPAAVAESPEVPADDKKADKPAKKAGPPKFIVFVGNLPYNVKAEEVREELFKPLVEYVRDVRVRAEKGFAFVEFKNYTSYSMAIRMNKTSFKGREVKVEATVGGGGNSAARKQKLMKKKVEMNKKVHVQLKTMLDDSRLKGAISRATAAGKLPESS</sequence>
<dbReference type="RefSeq" id="XP_009496475.1">
    <property type="nucleotide sequence ID" value="XM_009498200.1"/>
</dbReference>
<keyword evidence="1 2" id="KW-0694">RNA-binding</keyword>
<dbReference type="STRING" id="691883.A0A058Z3P1"/>
<proteinExistence type="predicted"/>
<dbReference type="Pfam" id="PF00076">
    <property type="entry name" value="RRM_1"/>
    <property type="match status" value="1"/>
</dbReference>
<dbReference type="GO" id="GO:0005730">
    <property type="term" value="C:nucleolus"/>
    <property type="evidence" value="ECO:0007669"/>
    <property type="project" value="TreeGrafter"/>
</dbReference>
<dbReference type="InterPro" id="IPR000504">
    <property type="entry name" value="RRM_dom"/>
</dbReference>
<dbReference type="InterPro" id="IPR012677">
    <property type="entry name" value="Nucleotide-bd_a/b_plait_sf"/>
</dbReference>
<dbReference type="eggNOG" id="ENOG502QVC2">
    <property type="taxonomic scope" value="Eukaryota"/>
</dbReference>
<evidence type="ECO:0000256" key="2">
    <source>
        <dbReference type="PROSITE-ProRule" id="PRU00176"/>
    </source>
</evidence>
<dbReference type="SUPFAM" id="SSF54928">
    <property type="entry name" value="RNA-binding domain, RBD"/>
    <property type="match status" value="1"/>
</dbReference>
<evidence type="ECO:0000256" key="1">
    <source>
        <dbReference type="ARBA" id="ARBA00022884"/>
    </source>
</evidence>
<dbReference type="PANTHER" id="PTHR23236:SF51">
    <property type="entry name" value="NUCLEOLAR PROTEIN 6"/>
    <property type="match status" value="1"/>
</dbReference>
<dbReference type="InterPro" id="IPR035979">
    <property type="entry name" value="RBD_domain_sf"/>
</dbReference>
<dbReference type="SMART" id="SM00360">
    <property type="entry name" value="RRM"/>
    <property type="match status" value="1"/>
</dbReference>
<name>A0A058Z3P1_FONAL</name>
<dbReference type="EMBL" id="KB932207">
    <property type="protein sequence ID" value="KCV68904.1"/>
    <property type="molecule type" value="Genomic_DNA"/>
</dbReference>
<keyword evidence="6" id="KW-1185">Reference proteome</keyword>
<gene>
    <name evidence="5" type="ORF">H696_04323</name>
</gene>
<evidence type="ECO:0000259" key="4">
    <source>
        <dbReference type="PROSITE" id="PS50102"/>
    </source>
</evidence>
<evidence type="ECO:0000313" key="6">
    <source>
        <dbReference type="Proteomes" id="UP000030693"/>
    </source>
</evidence>
<dbReference type="Proteomes" id="UP000030693">
    <property type="component" value="Unassembled WGS sequence"/>
</dbReference>
<dbReference type="Gene3D" id="3.30.70.330">
    <property type="match status" value="1"/>
</dbReference>